<dbReference type="EMBL" id="ASPP01018731">
    <property type="protein sequence ID" value="ETO15873.1"/>
    <property type="molecule type" value="Genomic_DNA"/>
</dbReference>
<name>X6MPH9_RETFI</name>
<feature type="chain" id="PRO_5004975788" evidence="2">
    <location>
        <begin position="22"/>
        <end position="265"/>
    </location>
</feature>
<sequence length="265" mass="30989">MYIYICTLILLYCKLFENVHLQNNNNNVKGATVYQHMMLAHEELLAFQRQLRKYREQKNKLKENASNSTSRESTINKEHANKFDVSISSFNRKARDSWLNLATMWNTCITTATRVAQEYDFEFSQNDSFEELVSVLDDFICDLSQAHSYSGNSQNHKNIQRKKSRDLRLITTKLKRKLQKRPSLRELQRRNIILDNYAIDKAKKKSEAKKEFQVQLLENLAKSNDFTNQMSNTVEAVQKPKRRKHSLTSTEIQIGTQNATCLTRG</sequence>
<keyword evidence="2" id="KW-0732">Signal</keyword>
<keyword evidence="4" id="KW-1185">Reference proteome</keyword>
<protein>
    <submittedName>
        <fullName evidence="3">Uncharacterized protein</fullName>
    </submittedName>
</protein>
<gene>
    <name evidence="3" type="ORF">RFI_21492</name>
</gene>
<accession>X6MPH9</accession>
<evidence type="ECO:0000313" key="4">
    <source>
        <dbReference type="Proteomes" id="UP000023152"/>
    </source>
</evidence>
<organism evidence="3 4">
    <name type="scientific">Reticulomyxa filosa</name>
    <dbReference type="NCBI Taxonomy" id="46433"/>
    <lineage>
        <taxon>Eukaryota</taxon>
        <taxon>Sar</taxon>
        <taxon>Rhizaria</taxon>
        <taxon>Retaria</taxon>
        <taxon>Foraminifera</taxon>
        <taxon>Monothalamids</taxon>
        <taxon>Reticulomyxidae</taxon>
        <taxon>Reticulomyxa</taxon>
    </lineage>
</organism>
<evidence type="ECO:0000256" key="1">
    <source>
        <dbReference type="SAM" id="Coils"/>
    </source>
</evidence>
<reference evidence="3 4" key="1">
    <citation type="journal article" date="2013" name="Curr. Biol.">
        <title>The Genome of the Foraminiferan Reticulomyxa filosa.</title>
        <authorList>
            <person name="Glockner G."/>
            <person name="Hulsmann N."/>
            <person name="Schleicher M."/>
            <person name="Noegel A.A."/>
            <person name="Eichinger L."/>
            <person name="Gallinger C."/>
            <person name="Pawlowski J."/>
            <person name="Sierra R."/>
            <person name="Euteneuer U."/>
            <person name="Pillet L."/>
            <person name="Moustafa A."/>
            <person name="Platzer M."/>
            <person name="Groth M."/>
            <person name="Szafranski K."/>
            <person name="Schliwa M."/>
        </authorList>
    </citation>
    <scope>NUCLEOTIDE SEQUENCE [LARGE SCALE GENOMIC DNA]</scope>
</reference>
<feature type="signal peptide" evidence="2">
    <location>
        <begin position="1"/>
        <end position="21"/>
    </location>
</feature>
<evidence type="ECO:0000313" key="3">
    <source>
        <dbReference type="EMBL" id="ETO15873.1"/>
    </source>
</evidence>
<proteinExistence type="predicted"/>
<feature type="coiled-coil region" evidence="1">
    <location>
        <begin position="37"/>
        <end position="71"/>
    </location>
</feature>
<keyword evidence="1" id="KW-0175">Coiled coil</keyword>
<dbReference type="AlphaFoldDB" id="X6MPH9"/>
<evidence type="ECO:0000256" key="2">
    <source>
        <dbReference type="SAM" id="SignalP"/>
    </source>
</evidence>
<comment type="caution">
    <text evidence="3">The sequence shown here is derived from an EMBL/GenBank/DDBJ whole genome shotgun (WGS) entry which is preliminary data.</text>
</comment>
<dbReference type="Proteomes" id="UP000023152">
    <property type="component" value="Unassembled WGS sequence"/>
</dbReference>